<name>A0A438DGX8_VITVI</name>
<dbReference type="InterPro" id="IPR029472">
    <property type="entry name" value="Copia-like_N"/>
</dbReference>
<dbReference type="AlphaFoldDB" id="A0A438DGX8"/>
<feature type="domain" description="Retrotransposon Copia-like N-terminal" evidence="1">
    <location>
        <begin position="40"/>
        <end position="73"/>
    </location>
</feature>
<gene>
    <name evidence="2" type="ORF">CK203_107122</name>
</gene>
<evidence type="ECO:0000313" key="3">
    <source>
        <dbReference type="Proteomes" id="UP000288805"/>
    </source>
</evidence>
<proteinExistence type="predicted"/>
<sequence>MADEFSSFYANPVVLTTGNNLSFQPNTLISINAATQMPFKLSKMNYASWRAQFTNLLFGYDLLGFLNGTTPCPPETILQFGSTMPISNPECMETTG</sequence>
<protein>
    <recommendedName>
        <fullName evidence="1">Retrotransposon Copia-like N-terminal domain-containing protein</fullName>
    </recommendedName>
</protein>
<evidence type="ECO:0000259" key="1">
    <source>
        <dbReference type="Pfam" id="PF14244"/>
    </source>
</evidence>
<comment type="caution">
    <text evidence="2">The sequence shown here is derived from an EMBL/GenBank/DDBJ whole genome shotgun (WGS) entry which is preliminary data.</text>
</comment>
<accession>A0A438DGX8</accession>
<evidence type="ECO:0000313" key="2">
    <source>
        <dbReference type="EMBL" id="RVW34710.1"/>
    </source>
</evidence>
<reference evidence="2 3" key="1">
    <citation type="journal article" date="2018" name="PLoS Genet.">
        <title>Population sequencing reveals clonal diversity and ancestral inbreeding in the grapevine cultivar Chardonnay.</title>
        <authorList>
            <person name="Roach M.J."/>
            <person name="Johnson D.L."/>
            <person name="Bohlmann J."/>
            <person name="van Vuuren H.J."/>
            <person name="Jones S.J."/>
            <person name="Pretorius I.S."/>
            <person name="Schmidt S.A."/>
            <person name="Borneman A.R."/>
        </authorList>
    </citation>
    <scope>NUCLEOTIDE SEQUENCE [LARGE SCALE GENOMIC DNA]</scope>
    <source>
        <strain evidence="3">cv. Chardonnay</strain>
        <tissue evidence="2">Leaf</tissue>
    </source>
</reference>
<dbReference type="EMBL" id="QGNW01001629">
    <property type="protein sequence ID" value="RVW34710.1"/>
    <property type="molecule type" value="Genomic_DNA"/>
</dbReference>
<dbReference type="Pfam" id="PF14244">
    <property type="entry name" value="Retrotran_gag_3"/>
    <property type="match status" value="1"/>
</dbReference>
<dbReference type="Proteomes" id="UP000288805">
    <property type="component" value="Unassembled WGS sequence"/>
</dbReference>
<organism evidence="2 3">
    <name type="scientific">Vitis vinifera</name>
    <name type="common">Grape</name>
    <dbReference type="NCBI Taxonomy" id="29760"/>
    <lineage>
        <taxon>Eukaryota</taxon>
        <taxon>Viridiplantae</taxon>
        <taxon>Streptophyta</taxon>
        <taxon>Embryophyta</taxon>
        <taxon>Tracheophyta</taxon>
        <taxon>Spermatophyta</taxon>
        <taxon>Magnoliopsida</taxon>
        <taxon>eudicotyledons</taxon>
        <taxon>Gunneridae</taxon>
        <taxon>Pentapetalae</taxon>
        <taxon>rosids</taxon>
        <taxon>Vitales</taxon>
        <taxon>Vitaceae</taxon>
        <taxon>Viteae</taxon>
        <taxon>Vitis</taxon>
    </lineage>
</organism>